<protein>
    <submittedName>
        <fullName evidence="1">Uncharacterized protein</fullName>
    </submittedName>
</protein>
<proteinExistence type="predicted"/>
<reference evidence="1 2" key="1">
    <citation type="submission" date="2016-10" db="EMBL/GenBank/DDBJ databases">
        <authorList>
            <person name="de Groot N.N."/>
        </authorList>
    </citation>
    <scope>NUCLEOTIDE SEQUENCE [LARGE SCALE GENOMIC DNA]</scope>
    <source>
        <strain evidence="1 2">R5</strain>
    </source>
</reference>
<dbReference type="AntiFam" id="ANF00222">
    <property type="entry name" value="Shadow ORF (opposite groL1)"/>
</dbReference>
<name>A0A1G7Q8M4_9BRAD</name>
<evidence type="ECO:0000313" key="2">
    <source>
        <dbReference type="Proteomes" id="UP000199245"/>
    </source>
</evidence>
<organism evidence="1 2">
    <name type="scientific">Bradyrhizobium brasilense</name>
    <dbReference type="NCBI Taxonomy" id="1419277"/>
    <lineage>
        <taxon>Bacteria</taxon>
        <taxon>Pseudomonadati</taxon>
        <taxon>Pseudomonadota</taxon>
        <taxon>Alphaproteobacteria</taxon>
        <taxon>Hyphomicrobiales</taxon>
        <taxon>Nitrobacteraceae</taxon>
        <taxon>Bradyrhizobium</taxon>
    </lineage>
</organism>
<dbReference type="AlphaFoldDB" id="A0A1G7Q8M4"/>
<accession>A0A1G7Q8M4</accession>
<sequence length="83" mass="9358">MDEDVWIVQFNPHLLRIGDKIGRDVAAVELHAFDDFELGVEALGFLDRDHSLVANLLHCIGEEASDLLVTIGRDRSDLRNFVI</sequence>
<dbReference type="Proteomes" id="UP000199245">
    <property type="component" value="Unassembled WGS sequence"/>
</dbReference>
<evidence type="ECO:0000313" key="1">
    <source>
        <dbReference type="EMBL" id="SDF94866.1"/>
    </source>
</evidence>
<gene>
    <name evidence="1" type="ORF">SAMN05216337_10931</name>
</gene>
<dbReference type="EMBL" id="FMZW01000093">
    <property type="protein sequence ID" value="SDF94866.1"/>
    <property type="molecule type" value="Genomic_DNA"/>
</dbReference>